<dbReference type="AlphaFoldDB" id="A0A918LC33"/>
<evidence type="ECO:0000259" key="1">
    <source>
        <dbReference type="Pfam" id="PF03235"/>
    </source>
</evidence>
<dbReference type="PANTHER" id="PTHR35149:SF1">
    <property type="entry name" value="DUF5655 DOMAIN-CONTAINING PROTEIN"/>
    <property type="match status" value="1"/>
</dbReference>
<comment type="caution">
    <text evidence="3">The sequence shown here is derived from an EMBL/GenBank/DDBJ whole genome shotgun (WGS) entry which is preliminary data.</text>
</comment>
<reference evidence="3" key="1">
    <citation type="journal article" date="2014" name="Int. J. Syst. Evol. Microbiol.">
        <title>Complete genome sequence of Corynebacterium casei LMG S-19264T (=DSM 44701T), isolated from a smear-ripened cheese.</title>
        <authorList>
            <consortium name="US DOE Joint Genome Institute (JGI-PGF)"/>
            <person name="Walter F."/>
            <person name="Albersmeier A."/>
            <person name="Kalinowski J."/>
            <person name="Ruckert C."/>
        </authorList>
    </citation>
    <scope>NUCLEOTIDE SEQUENCE</scope>
    <source>
        <strain evidence="3">JCM 4234</strain>
    </source>
</reference>
<feature type="domain" description="GmrSD restriction endonucleases N-terminal" evidence="1">
    <location>
        <begin position="16"/>
        <end position="340"/>
    </location>
</feature>
<dbReference type="InterPro" id="IPR011089">
    <property type="entry name" value="GmrSD_C"/>
</dbReference>
<gene>
    <name evidence="3" type="ORF">GCM10010238_18290</name>
</gene>
<evidence type="ECO:0000259" key="2">
    <source>
        <dbReference type="Pfam" id="PF07510"/>
    </source>
</evidence>
<reference evidence="3" key="2">
    <citation type="submission" date="2020-09" db="EMBL/GenBank/DDBJ databases">
        <authorList>
            <person name="Sun Q."/>
            <person name="Ohkuma M."/>
        </authorList>
    </citation>
    <scope>NUCLEOTIDE SEQUENCE</scope>
    <source>
        <strain evidence="3">JCM 4234</strain>
    </source>
</reference>
<accession>A0A918LC33</accession>
<dbReference type="Pfam" id="PF03235">
    <property type="entry name" value="GmrSD_N"/>
    <property type="match status" value="1"/>
</dbReference>
<dbReference type="Proteomes" id="UP000653493">
    <property type="component" value="Unassembled WGS sequence"/>
</dbReference>
<dbReference type="PANTHER" id="PTHR35149">
    <property type="entry name" value="SLL5132 PROTEIN"/>
    <property type="match status" value="1"/>
</dbReference>
<evidence type="ECO:0008006" key="5">
    <source>
        <dbReference type="Google" id="ProtNLM"/>
    </source>
</evidence>
<dbReference type="EMBL" id="BMSL01000003">
    <property type="protein sequence ID" value="GGS29715.1"/>
    <property type="molecule type" value="Genomic_DNA"/>
</dbReference>
<evidence type="ECO:0000313" key="4">
    <source>
        <dbReference type="Proteomes" id="UP000653493"/>
    </source>
</evidence>
<feature type="domain" description="GmrSD restriction endonucleases C-terminal" evidence="2">
    <location>
        <begin position="632"/>
        <end position="754"/>
    </location>
</feature>
<sequence length="767" mass="85727">METREIFDAAPLSVFQFLSAPGQGLYIPPYQRAYTWEISKVKRLLSDVAHGLERLSGDKESICFLGTVIALKDTKYSTITPVYRDHVPGRVMTIIDGQQRLTTLLLLVTVLHEEIRVRSAKMVPGSPADHWAVNQAKDVTVRLANCYEEDMRFGDQPFYPKLIRAYNDVWSRNAHEAYYRSPIGNFLQSYGAYARDPETEKAAYKQLPIGESRPSEIDAKAYEHLEKIRNEMRVAIRRAVGGGVVKDGDMTLPVGSDIAGSDVLQVSLFNNELPSEIKDCLREDSPVSALSRLVVFANFLLSRVTVVVVTAKREDDGFDMFEALNTTGQALTAIETFKPRVIEAEGIDRWQGSPSKRHFDAIESYLEREGSTSADRRQSVTSNLLIPFALLQDGDKIGKRLNDQRGYLRNSYNRHTGIEAQREFLATLVQVVRFYENAWQEKPQFVDFSDRDLHKQAGISLAVLKAGGHDIVIAPLVRYFAAYRLADGDSSARVEQFLRAARACAAFYGIWRGAYGGTHGIDSIYRTLMASEADGSPGFARKSSALTDTPPVELFQQYLRGRLERAGLATREDWVARASKTPVFSASKPLTRLLLLAASEDTGPDEGNPGLISRGRRGLLQTLDLDCWQNPIYATVEHIAPQAGQASGWASEIYRESEILDRIGNLTLLPTVENSSVSNREWQAKRIMYEAFSVSTVEEAEKTLVEARSLGVDLGKRAEEITREAHYLPLVAALAQKKDEWTPEYIDARSVRLCSLAWDSLAPWLGL</sequence>
<dbReference type="Pfam" id="PF07510">
    <property type="entry name" value="GmrSD_C"/>
    <property type="match status" value="1"/>
</dbReference>
<evidence type="ECO:0000313" key="3">
    <source>
        <dbReference type="EMBL" id="GGS29715.1"/>
    </source>
</evidence>
<dbReference type="InterPro" id="IPR004919">
    <property type="entry name" value="GmrSD_N"/>
</dbReference>
<name>A0A918LC33_STRGD</name>
<protein>
    <recommendedName>
        <fullName evidence="5">DUF262 domain-containing protein</fullName>
    </recommendedName>
</protein>
<proteinExistence type="predicted"/>
<keyword evidence="4" id="KW-1185">Reference proteome</keyword>
<organism evidence="3 4">
    <name type="scientific">Streptomyces griseoviridis</name>
    <dbReference type="NCBI Taxonomy" id="45398"/>
    <lineage>
        <taxon>Bacteria</taxon>
        <taxon>Bacillati</taxon>
        <taxon>Actinomycetota</taxon>
        <taxon>Actinomycetes</taxon>
        <taxon>Kitasatosporales</taxon>
        <taxon>Streptomycetaceae</taxon>
        <taxon>Streptomyces</taxon>
    </lineage>
</organism>